<evidence type="ECO:0000259" key="1">
    <source>
        <dbReference type="Pfam" id="PF00881"/>
    </source>
</evidence>
<reference evidence="2" key="1">
    <citation type="submission" date="2021-03" db="EMBL/GenBank/DDBJ databases">
        <title>Whole genome sequence of Streptomyces bomunensis MMS17-BM035.</title>
        <authorList>
            <person name="Lee J.H."/>
        </authorList>
    </citation>
    <scope>NUCLEOTIDE SEQUENCE</scope>
    <source>
        <strain evidence="2">MMS17-BM035</strain>
    </source>
</reference>
<dbReference type="PANTHER" id="PTHR43745:SF2">
    <property type="entry name" value="NITROREDUCTASE MJ1384-RELATED"/>
    <property type="match status" value="1"/>
</dbReference>
<dbReference type="SUPFAM" id="SSF55469">
    <property type="entry name" value="FMN-dependent nitroreductase-like"/>
    <property type="match status" value="1"/>
</dbReference>
<dbReference type="Gene3D" id="3.40.109.10">
    <property type="entry name" value="NADH Oxidase"/>
    <property type="match status" value="1"/>
</dbReference>
<comment type="caution">
    <text evidence="2">The sequence shown here is derived from an EMBL/GenBank/DDBJ whole genome shotgun (WGS) entry which is preliminary data.</text>
</comment>
<accession>A0A940RVZ9</accession>
<dbReference type="CDD" id="cd02142">
    <property type="entry name" value="McbC_SagB-like_oxidoreductase"/>
    <property type="match status" value="1"/>
</dbReference>
<dbReference type="RefSeq" id="WP_209338374.1">
    <property type="nucleotide sequence ID" value="NZ_JAGIQL010000007.1"/>
</dbReference>
<dbReference type="InterPro" id="IPR052544">
    <property type="entry name" value="Bacteriocin_Proc_Enz"/>
</dbReference>
<name>A0A940RVZ9_9ACTN</name>
<dbReference type="NCBIfam" id="TIGR03605">
    <property type="entry name" value="antibiot_sagB"/>
    <property type="match status" value="1"/>
</dbReference>
<keyword evidence="3" id="KW-1185">Reference proteome</keyword>
<sequence>MTDPVSASPDLSRAAVLATVRRSRSPEAGGVGLRTHPFCSDNVGDPRLPRVAEEFLVASRLKRWDLQTQSSISTYSSDPLAACWAYNGAEQVPADRLTPLPPSPDIAEPLTSVVRRRRSERAFSDAPLAAAALAGLLRHGAGPTADGEVVTEDGVTLEGAFHAVPSAGGLRPVQVWVAASRVTGVPEGIHRYLPERDALAAHAGPEGLAALLDALQDAPTGPHPRQAAAMVLLVARPWRAMRKYGPRGMRFVLHECGGLAQNVHLAATGAGLATTDFSGFYDDEANAALGVDGVLEALLHTVLVGIAE</sequence>
<organism evidence="2 3">
    <name type="scientific">Streptomyces montanisoli</name>
    <dbReference type="NCBI Taxonomy" id="2798581"/>
    <lineage>
        <taxon>Bacteria</taxon>
        <taxon>Bacillati</taxon>
        <taxon>Actinomycetota</taxon>
        <taxon>Actinomycetes</taxon>
        <taxon>Kitasatosporales</taxon>
        <taxon>Streptomycetaceae</taxon>
        <taxon>Streptomyces</taxon>
    </lineage>
</organism>
<dbReference type="Pfam" id="PF00881">
    <property type="entry name" value="Nitroreductase"/>
    <property type="match status" value="1"/>
</dbReference>
<dbReference type="Proteomes" id="UP000670475">
    <property type="component" value="Unassembled WGS sequence"/>
</dbReference>
<dbReference type="InterPro" id="IPR029479">
    <property type="entry name" value="Nitroreductase"/>
</dbReference>
<feature type="domain" description="Nitroreductase" evidence="1">
    <location>
        <begin position="114"/>
        <end position="305"/>
    </location>
</feature>
<dbReference type="InterPro" id="IPR020051">
    <property type="entry name" value="SagB-type_dehydrogenase"/>
</dbReference>
<gene>
    <name evidence="2" type="ORF">JFN87_03630</name>
</gene>
<dbReference type="PANTHER" id="PTHR43745">
    <property type="entry name" value="NITROREDUCTASE MJ1384-RELATED"/>
    <property type="match status" value="1"/>
</dbReference>
<dbReference type="GO" id="GO:0016491">
    <property type="term" value="F:oxidoreductase activity"/>
    <property type="evidence" value="ECO:0007669"/>
    <property type="project" value="InterPro"/>
</dbReference>
<evidence type="ECO:0000313" key="2">
    <source>
        <dbReference type="EMBL" id="MBP0456593.1"/>
    </source>
</evidence>
<dbReference type="EMBL" id="JAGIQL010000007">
    <property type="protein sequence ID" value="MBP0456593.1"/>
    <property type="molecule type" value="Genomic_DNA"/>
</dbReference>
<dbReference type="InterPro" id="IPR000415">
    <property type="entry name" value="Nitroreductase-like"/>
</dbReference>
<protein>
    <submittedName>
        <fullName evidence="2">SagB/ThcOx family dehydrogenase</fullName>
    </submittedName>
</protein>
<dbReference type="AlphaFoldDB" id="A0A940RVZ9"/>
<proteinExistence type="predicted"/>
<evidence type="ECO:0000313" key="3">
    <source>
        <dbReference type="Proteomes" id="UP000670475"/>
    </source>
</evidence>